<dbReference type="EMBL" id="GBRH01220781">
    <property type="protein sequence ID" value="JAD77114.1"/>
    <property type="molecule type" value="Transcribed_RNA"/>
</dbReference>
<sequence length="34" mass="4161">MLNLASQQFYHLDLNLILSILFHLYQEVHHGWCY</sequence>
<evidence type="ECO:0000313" key="1">
    <source>
        <dbReference type="EMBL" id="JAD77114.1"/>
    </source>
</evidence>
<organism evidence="1">
    <name type="scientific">Arundo donax</name>
    <name type="common">Giant reed</name>
    <name type="synonym">Donax arundinaceus</name>
    <dbReference type="NCBI Taxonomy" id="35708"/>
    <lineage>
        <taxon>Eukaryota</taxon>
        <taxon>Viridiplantae</taxon>
        <taxon>Streptophyta</taxon>
        <taxon>Embryophyta</taxon>
        <taxon>Tracheophyta</taxon>
        <taxon>Spermatophyta</taxon>
        <taxon>Magnoliopsida</taxon>
        <taxon>Liliopsida</taxon>
        <taxon>Poales</taxon>
        <taxon>Poaceae</taxon>
        <taxon>PACMAD clade</taxon>
        <taxon>Arundinoideae</taxon>
        <taxon>Arundineae</taxon>
        <taxon>Arundo</taxon>
    </lineage>
</organism>
<name>A0A0A9CLH7_ARUDO</name>
<proteinExistence type="predicted"/>
<reference evidence="1" key="1">
    <citation type="submission" date="2014-09" db="EMBL/GenBank/DDBJ databases">
        <authorList>
            <person name="Magalhaes I.L.F."/>
            <person name="Oliveira U."/>
            <person name="Santos F.R."/>
            <person name="Vidigal T.H.D.A."/>
            <person name="Brescovit A.D."/>
            <person name="Santos A.J."/>
        </authorList>
    </citation>
    <scope>NUCLEOTIDE SEQUENCE</scope>
    <source>
        <tissue evidence="1">Shoot tissue taken approximately 20 cm above the soil surface</tissue>
    </source>
</reference>
<reference evidence="1" key="2">
    <citation type="journal article" date="2015" name="Data Brief">
        <title>Shoot transcriptome of the giant reed, Arundo donax.</title>
        <authorList>
            <person name="Barrero R.A."/>
            <person name="Guerrero F.D."/>
            <person name="Moolhuijzen P."/>
            <person name="Goolsby J.A."/>
            <person name="Tidwell J."/>
            <person name="Bellgard S.E."/>
            <person name="Bellgard M.I."/>
        </authorList>
    </citation>
    <scope>NUCLEOTIDE SEQUENCE</scope>
    <source>
        <tissue evidence="1">Shoot tissue taken approximately 20 cm above the soil surface</tissue>
    </source>
</reference>
<dbReference type="AlphaFoldDB" id="A0A0A9CLH7"/>
<protein>
    <submittedName>
        <fullName evidence="1">Uncharacterized protein</fullName>
    </submittedName>
</protein>
<accession>A0A0A9CLH7</accession>